<dbReference type="PANTHER" id="PTHR30055:SF238">
    <property type="entry name" value="MYCOFACTOCIN BIOSYNTHESIS TRANSCRIPTIONAL REGULATOR MFTR-RELATED"/>
    <property type="match status" value="1"/>
</dbReference>
<dbReference type="PRINTS" id="PR00455">
    <property type="entry name" value="HTHTETR"/>
</dbReference>
<keyword evidence="3" id="KW-0804">Transcription</keyword>
<feature type="DNA-binding region" description="H-T-H motif" evidence="4">
    <location>
        <begin position="29"/>
        <end position="48"/>
    </location>
</feature>
<reference evidence="6 7" key="1">
    <citation type="submission" date="2021-06" db="EMBL/GenBank/DDBJ databases">
        <title>Actinomycetes sequencing.</title>
        <authorList>
            <person name="Shan Q."/>
        </authorList>
    </citation>
    <scope>NUCLEOTIDE SEQUENCE [LARGE SCALE GENOMIC DNA]</scope>
    <source>
        <strain evidence="6 7">NEAU-G5</strain>
    </source>
</reference>
<gene>
    <name evidence="6" type="ORF">KO481_36875</name>
</gene>
<evidence type="ECO:0000313" key="7">
    <source>
        <dbReference type="Proteomes" id="UP000733379"/>
    </source>
</evidence>
<dbReference type="Gene3D" id="1.10.357.10">
    <property type="entry name" value="Tetracycline Repressor, domain 2"/>
    <property type="match status" value="1"/>
</dbReference>
<dbReference type="PROSITE" id="PS50977">
    <property type="entry name" value="HTH_TETR_2"/>
    <property type="match status" value="1"/>
</dbReference>
<evidence type="ECO:0000256" key="3">
    <source>
        <dbReference type="ARBA" id="ARBA00023163"/>
    </source>
</evidence>
<dbReference type="Pfam" id="PF00440">
    <property type="entry name" value="TetR_N"/>
    <property type="match status" value="1"/>
</dbReference>
<dbReference type="EMBL" id="JAHKNI010000018">
    <property type="protein sequence ID" value="MBU3067082.1"/>
    <property type="molecule type" value="Genomic_DNA"/>
</dbReference>
<feature type="domain" description="HTH tetR-type" evidence="5">
    <location>
        <begin position="6"/>
        <end position="66"/>
    </location>
</feature>
<accession>A0ABS6B9V4</accession>
<dbReference type="SUPFAM" id="SSF46689">
    <property type="entry name" value="Homeodomain-like"/>
    <property type="match status" value="1"/>
</dbReference>
<comment type="caution">
    <text evidence="6">The sequence shown here is derived from an EMBL/GenBank/DDBJ whole genome shotgun (WGS) entry which is preliminary data.</text>
</comment>
<keyword evidence="1" id="KW-0805">Transcription regulation</keyword>
<sequence length="201" mass="21624">MARWQPNASERLVVAALDLFAERGYENTTVIEIAERAGLTKSTFFRYFPDKREVLFGASVMAELVAEGIAAAPAAATPLDAIAHALDMIGREVFTPERREFGAKRRAVIAANPELREREALKGLSLVASMVAALVRRGVPDLTARVAAELGAVAWSIAHQRWSDGVGDEFGEVARRTLGEVRAAATRVLTAEQLGAPEAIA</sequence>
<evidence type="ECO:0000256" key="1">
    <source>
        <dbReference type="ARBA" id="ARBA00023015"/>
    </source>
</evidence>
<keyword evidence="7" id="KW-1185">Reference proteome</keyword>
<evidence type="ECO:0000256" key="2">
    <source>
        <dbReference type="ARBA" id="ARBA00023125"/>
    </source>
</evidence>
<name>A0ABS6B9V4_9NOCA</name>
<dbReference type="InterPro" id="IPR050109">
    <property type="entry name" value="HTH-type_TetR-like_transc_reg"/>
</dbReference>
<keyword evidence="2 4" id="KW-0238">DNA-binding</keyword>
<protein>
    <submittedName>
        <fullName evidence="6">TetR/AcrR family transcriptional regulator</fullName>
    </submittedName>
</protein>
<evidence type="ECO:0000259" key="5">
    <source>
        <dbReference type="PROSITE" id="PS50977"/>
    </source>
</evidence>
<dbReference type="InterPro" id="IPR009057">
    <property type="entry name" value="Homeodomain-like_sf"/>
</dbReference>
<dbReference type="RefSeq" id="WP_215923168.1">
    <property type="nucleotide sequence ID" value="NZ_JAHKNI010000018.1"/>
</dbReference>
<evidence type="ECO:0000256" key="4">
    <source>
        <dbReference type="PROSITE-ProRule" id="PRU00335"/>
    </source>
</evidence>
<dbReference type="PANTHER" id="PTHR30055">
    <property type="entry name" value="HTH-TYPE TRANSCRIPTIONAL REGULATOR RUTR"/>
    <property type="match status" value="1"/>
</dbReference>
<organism evidence="6 7">
    <name type="scientific">Nocardia albiluteola</name>
    <dbReference type="NCBI Taxonomy" id="2842303"/>
    <lineage>
        <taxon>Bacteria</taxon>
        <taxon>Bacillati</taxon>
        <taxon>Actinomycetota</taxon>
        <taxon>Actinomycetes</taxon>
        <taxon>Mycobacteriales</taxon>
        <taxon>Nocardiaceae</taxon>
        <taxon>Nocardia</taxon>
    </lineage>
</organism>
<proteinExistence type="predicted"/>
<dbReference type="InterPro" id="IPR001647">
    <property type="entry name" value="HTH_TetR"/>
</dbReference>
<evidence type="ECO:0000313" key="6">
    <source>
        <dbReference type="EMBL" id="MBU3067082.1"/>
    </source>
</evidence>
<dbReference type="Proteomes" id="UP000733379">
    <property type="component" value="Unassembled WGS sequence"/>
</dbReference>